<accession>A0A521CAL8</accession>
<dbReference type="Proteomes" id="UP000319267">
    <property type="component" value="Unassembled WGS sequence"/>
</dbReference>
<feature type="transmembrane region" description="Helical" evidence="6">
    <location>
        <begin position="20"/>
        <end position="43"/>
    </location>
</feature>
<reference evidence="8 9" key="1">
    <citation type="submission" date="2017-05" db="EMBL/GenBank/DDBJ databases">
        <authorList>
            <person name="Varghese N."/>
            <person name="Submissions S."/>
        </authorList>
    </citation>
    <scope>NUCLEOTIDE SEQUENCE [LARGE SCALE GENOMIC DNA]</scope>
    <source>
        <strain evidence="8 9">DSM 29982</strain>
    </source>
</reference>
<gene>
    <name evidence="8" type="ORF">SAMN06265220_102163</name>
</gene>
<evidence type="ECO:0000256" key="4">
    <source>
        <dbReference type="ARBA" id="ARBA00022989"/>
    </source>
</evidence>
<evidence type="ECO:0000256" key="2">
    <source>
        <dbReference type="ARBA" id="ARBA00022475"/>
    </source>
</evidence>
<dbReference type="InterPro" id="IPR051791">
    <property type="entry name" value="Pra-immunoreactive"/>
</dbReference>
<feature type="domain" description="RDD" evidence="7">
    <location>
        <begin position="18"/>
        <end position="133"/>
    </location>
</feature>
<sequence length="168" mass="19456">MDNSTYVVEKKLLTSDRDRFFNGIIDFVFISVSIFVFTLVIVIMGNVFQWDIYSVWVEIMISLGLVGTYLSFAMLYYLFLEGLFGRTIGKIVTGSVVVDENGLKPSFRIIFVRTLCRLIPFEALSFLSKSARFWHDSFSKTYVVEKKDLEQDMENFYSLDLIGQKEVI</sequence>
<proteinExistence type="predicted"/>
<protein>
    <submittedName>
        <fullName evidence="8">Uncharacterized membrane protein YckC, RDD family</fullName>
    </submittedName>
</protein>
<evidence type="ECO:0000256" key="6">
    <source>
        <dbReference type="SAM" id="Phobius"/>
    </source>
</evidence>
<feature type="transmembrane region" description="Helical" evidence="6">
    <location>
        <begin position="55"/>
        <end position="80"/>
    </location>
</feature>
<dbReference type="AlphaFoldDB" id="A0A521CAL8"/>
<keyword evidence="9" id="KW-1185">Reference proteome</keyword>
<keyword evidence="3 6" id="KW-0812">Transmembrane</keyword>
<dbReference type="GO" id="GO:0005886">
    <property type="term" value="C:plasma membrane"/>
    <property type="evidence" value="ECO:0007669"/>
    <property type="project" value="UniProtKB-SubCell"/>
</dbReference>
<evidence type="ECO:0000259" key="7">
    <source>
        <dbReference type="Pfam" id="PF06271"/>
    </source>
</evidence>
<dbReference type="RefSeq" id="WP_111379422.1">
    <property type="nucleotide sequence ID" value="NZ_CP043612.1"/>
</dbReference>
<evidence type="ECO:0000256" key="3">
    <source>
        <dbReference type="ARBA" id="ARBA00022692"/>
    </source>
</evidence>
<dbReference type="EMBL" id="FXTQ01000002">
    <property type="protein sequence ID" value="SMO56446.1"/>
    <property type="molecule type" value="Genomic_DNA"/>
</dbReference>
<organism evidence="8 9">
    <name type="scientific">Flavobacterium nitrogenifigens</name>
    <dbReference type="NCBI Taxonomy" id="1617283"/>
    <lineage>
        <taxon>Bacteria</taxon>
        <taxon>Pseudomonadati</taxon>
        <taxon>Bacteroidota</taxon>
        <taxon>Flavobacteriia</taxon>
        <taxon>Flavobacteriales</taxon>
        <taxon>Flavobacteriaceae</taxon>
        <taxon>Flavobacterium</taxon>
    </lineage>
</organism>
<dbReference type="PANTHER" id="PTHR36115">
    <property type="entry name" value="PROLINE-RICH ANTIGEN HOMOLOG-RELATED"/>
    <property type="match status" value="1"/>
</dbReference>
<evidence type="ECO:0000313" key="9">
    <source>
        <dbReference type="Proteomes" id="UP000319267"/>
    </source>
</evidence>
<dbReference type="OrthoDB" id="762068at2"/>
<keyword evidence="2" id="KW-1003">Cell membrane</keyword>
<comment type="subcellular location">
    <subcellularLocation>
        <location evidence="1">Cell membrane</location>
        <topology evidence="1">Multi-pass membrane protein</topology>
    </subcellularLocation>
</comment>
<evidence type="ECO:0000256" key="1">
    <source>
        <dbReference type="ARBA" id="ARBA00004651"/>
    </source>
</evidence>
<keyword evidence="4 6" id="KW-1133">Transmembrane helix</keyword>
<evidence type="ECO:0000256" key="5">
    <source>
        <dbReference type="ARBA" id="ARBA00023136"/>
    </source>
</evidence>
<dbReference type="PANTHER" id="PTHR36115:SF4">
    <property type="entry name" value="MEMBRANE PROTEIN"/>
    <property type="match status" value="1"/>
</dbReference>
<dbReference type="InterPro" id="IPR010432">
    <property type="entry name" value="RDD"/>
</dbReference>
<name>A0A521CAL8_9FLAO</name>
<dbReference type="Pfam" id="PF06271">
    <property type="entry name" value="RDD"/>
    <property type="match status" value="1"/>
</dbReference>
<keyword evidence="5 6" id="KW-0472">Membrane</keyword>
<evidence type="ECO:0000313" key="8">
    <source>
        <dbReference type="EMBL" id="SMO56446.1"/>
    </source>
</evidence>